<evidence type="ECO:0000313" key="13">
    <source>
        <dbReference type="EMBL" id="MCL2913988.1"/>
    </source>
</evidence>
<dbReference type="Pfam" id="PF00408">
    <property type="entry name" value="PGM_PMM_IV"/>
    <property type="match status" value="1"/>
</dbReference>
<dbReference type="Gene3D" id="3.30.310.50">
    <property type="entry name" value="Alpha-D-phosphohexomutase, C-terminal domain"/>
    <property type="match status" value="1"/>
</dbReference>
<dbReference type="Pfam" id="PF02880">
    <property type="entry name" value="PGM_PMM_III"/>
    <property type="match status" value="1"/>
</dbReference>
<keyword evidence="3" id="KW-0597">Phosphoprotein</keyword>
<evidence type="ECO:0000259" key="11">
    <source>
        <dbReference type="Pfam" id="PF02879"/>
    </source>
</evidence>
<dbReference type="InterPro" id="IPR005843">
    <property type="entry name" value="A-D-PHexomutase_C"/>
</dbReference>
<evidence type="ECO:0000256" key="2">
    <source>
        <dbReference type="ARBA" id="ARBA00010231"/>
    </source>
</evidence>
<dbReference type="InterPro" id="IPR005852">
    <property type="entry name" value="PGM_a-D-Glc-sp"/>
</dbReference>
<dbReference type="NCBIfam" id="TIGR01132">
    <property type="entry name" value="pgm"/>
    <property type="match status" value="1"/>
</dbReference>
<keyword evidence="4 8" id="KW-0479">Metal-binding</keyword>
<dbReference type="EMBL" id="JAKIKT010000003">
    <property type="protein sequence ID" value="MCL2913988.1"/>
    <property type="molecule type" value="Genomic_DNA"/>
</dbReference>
<dbReference type="CDD" id="cd05801">
    <property type="entry name" value="PGM_like3"/>
    <property type="match status" value="1"/>
</dbReference>
<dbReference type="RefSeq" id="WP_249248723.1">
    <property type="nucleotide sequence ID" value="NZ_JAKIKT010000003.1"/>
</dbReference>
<evidence type="ECO:0000259" key="9">
    <source>
        <dbReference type="Pfam" id="PF00408"/>
    </source>
</evidence>
<dbReference type="GO" id="GO:0004614">
    <property type="term" value="F:phosphoglucomutase activity"/>
    <property type="evidence" value="ECO:0007669"/>
    <property type="project" value="UniProtKB-EC"/>
</dbReference>
<evidence type="ECO:0000256" key="4">
    <source>
        <dbReference type="ARBA" id="ARBA00022723"/>
    </source>
</evidence>
<dbReference type="PROSITE" id="PS00710">
    <property type="entry name" value="PGM_PMM"/>
    <property type="match status" value="1"/>
</dbReference>
<dbReference type="SUPFAM" id="SSF53738">
    <property type="entry name" value="Phosphoglucomutase, first 3 domains"/>
    <property type="match status" value="3"/>
</dbReference>
<dbReference type="InterPro" id="IPR036900">
    <property type="entry name" value="A-D-PHexomutase_C_sf"/>
</dbReference>
<keyword evidence="5 8" id="KW-0460">Magnesium</keyword>
<feature type="domain" description="Alpha-D-phosphohexomutase alpha/beta/alpha" evidence="10">
    <location>
        <begin position="40"/>
        <end position="185"/>
    </location>
</feature>
<dbReference type="InterPro" id="IPR016066">
    <property type="entry name" value="A-D-PHexomutase_CS"/>
</dbReference>
<dbReference type="Proteomes" id="UP001202831">
    <property type="component" value="Unassembled WGS sequence"/>
</dbReference>
<dbReference type="EC" id="5.4.2.2" evidence="7"/>
<accession>A0ABT0N6E1</accession>
<evidence type="ECO:0000313" key="14">
    <source>
        <dbReference type="Proteomes" id="UP001202831"/>
    </source>
</evidence>
<dbReference type="SUPFAM" id="SSF55957">
    <property type="entry name" value="Phosphoglucomutase, C-terminal domain"/>
    <property type="match status" value="1"/>
</dbReference>
<evidence type="ECO:0000259" key="10">
    <source>
        <dbReference type="Pfam" id="PF02878"/>
    </source>
</evidence>
<organism evidence="13 14">
    <name type="scientific">Shewanella corallii</name>
    <dbReference type="NCBI Taxonomy" id="560080"/>
    <lineage>
        <taxon>Bacteria</taxon>
        <taxon>Pseudomonadati</taxon>
        <taxon>Pseudomonadota</taxon>
        <taxon>Gammaproteobacteria</taxon>
        <taxon>Alteromonadales</taxon>
        <taxon>Shewanellaceae</taxon>
        <taxon>Shewanella</taxon>
    </lineage>
</organism>
<feature type="domain" description="Alpha-D-phosphohexomutase alpha/beta/alpha" evidence="12">
    <location>
        <begin position="330"/>
        <end position="449"/>
    </location>
</feature>
<name>A0ABT0N6E1_9GAMM</name>
<keyword evidence="6 13" id="KW-0413">Isomerase</keyword>
<comment type="caution">
    <text evidence="13">The sequence shown here is derived from an EMBL/GenBank/DDBJ whole genome shotgun (WGS) entry which is preliminary data.</text>
</comment>
<feature type="domain" description="Alpha-D-phosphohexomutase C-terminal" evidence="9">
    <location>
        <begin position="497"/>
        <end position="544"/>
    </location>
</feature>
<dbReference type="InterPro" id="IPR016055">
    <property type="entry name" value="A-D-PHexomutase_a/b/a-I/II/III"/>
</dbReference>
<dbReference type="Pfam" id="PF02878">
    <property type="entry name" value="PGM_PMM_I"/>
    <property type="match status" value="1"/>
</dbReference>
<keyword evidence="14" id="KW-1185">Reference proteome</keyword>
<comment type="cofactor">
    <cofactor evidence="1">
        <name>Mg(2+)</name>
        <dbReference type="ChEBI" id="CHEBI:18420"/>
    </cofactor>
</comment>
<dbReference type="Pfam" id="PF02879">
    <property type="entry name" value="PGM_PMM_II"/>
    <property type="match status" value="1"/>
</dbReference>
<sequence length="555" mass="59494">MASHKRAGKPALQSDLTNIPKLISQYFRLVPDMTKADQRVSFGTSGHRGCAADSSFNESHIMAITQAVVDYRKSKGIDGGLVLGMDTHALSQAAYITAIEVLVANQVTVIAQLDDAYVPTPVVSQYLVAANRGKHSSDKGLLDGVIITPSHNPPRDGGIKYNPPHGGPAEGEITSWVEQRANEYLEAQLEGVKRANIEVALTTGYVKHVDLYGPYIDALENVIDLKAIADAGIKIGVDPLGGSGIYYWDKIAQRYGLNITVLNDKVDPAFGFMTLDKDGKIRMDCSSPFAMAGLLAHADKFDLCLGNDPDFDRHGIVCPARGDVKGGLMNPNHFLAVAIDYLVTHRPQWAADKAIGKTLVSSAMIDRICASHGKTLMEVPVGFKWFVDGLADQSIAFGGEESAGAAFLQLDGQTWCTDKDGFILCLLAAEILAVTGKNPAEHYQRLTEQFGTSFYTRIDSPISAAKKAKFSALNADSLDATELAGDKITAVLSHAPGNGAAIGGLKVTTDNGWFAARPSGTEALFKLYAESFVSEAHLKQLLADAKAMLDAVLKR</sequence>
<comment type="similarity">
    <text evidence="2 8">Belongs to the phosphohexose mutase family.</text>
</comment>
<evidence type="ECO:0000256" key="5">
    <source>
        <dbReference type="ARBA" id="ARBA00022842"/>
    </source>
</evidence>
<dbReference type="InterPro" id="IPR005844">
    <property type="entry name" value="A-D-PHexomutase_a/b/a-I"/>
</dbReference>
<dbReference type="PANTHER" id="PTHR45745:SF1">
    <property type="entry name" value="PHOSPHOGLUCOMUTASE 2B-RELATED"/>
    <property type="match status" value="1"/>
</dbReference>
<reference evidence="13 14" key="1">
    <citation type="submission" date="2022-01" db="EMBL/GenBank/DDBJ databases">
        <title>Whole genome-based taxonomy of the Shewanellaceae.</title>
        <authorList>
            <person name="Martin-Rodriguez A.J."/>
        </authorList>
    </citation>
    <scope>NUCLEOTIDE SEQUENCE [LARGE SCALE GENOMIC DNA]</scope>
    <source>
        <strain evidence="13 14">DSM 21332</strain>
    </source>
</reference>
<gene>
    <name evidence="13" type="primary">pgm</name>
    <name evidence="13" type="ORF">L2725_09330</name>
</gene>
<protein>
    <recommendedName>
        <fullName evidence="7">Phosphoglucomutase</fullName>
        <ecNumber evidence="7">5.4.2.2</ecNumber>
    </recommendedName>
</protein>
<dbReference type="PANTHER" id="PTHR45745">
    <property type="entry name" value="PHOSPHOMANNOMUTASE 45A"/>
    <property type="match status" value="1"/>
</dbReference>
<proteinExistence type="inferred from homology"/>
<evidence type="ECO:0000256" key="8">
    <source>
        <dbReference type="RuleBase" id="RU004326"/>
    </source>
</evidence>
<dbReference type="Gene3D" id="3.40.120.10">
    <property type="entry name" value="Alpha-D-Glucose-1,6-Bisphosphate, subunit A, domain 3"/>
    <property type="match status" value="3"/>
</dbReference>
<evidence type="ECO:0000259" key="12">
    <source>
        <dbReference type="Pfam" id="PF02880"/>
    </source>
</evidence>
<dbReference type="InterPro" id="IPR005846">
    <property type="entry name" value="A-D-PHexomutase_a/b/a-III"/>
</dbReference>
<evidence type="ECO:0000256" key="1">
    <source>
        <dbReference type="ARBA" id="ARBA00001946"/>
    </source>
</evidence>
<dbReference type="InterPro" id="IPR005845">
    <property type="entry name" value="A-D-PHexomutase_a/b/a-II"/>
</dbReference>
<evidence type="ECO:0000256" key="7">
    <source>
        <dbReference type="NCBIfam" id="TIGR01132"/>
    </source>
</evidence>
<feature type="domain" description="Alpha-D-phosphohexomutase alpha/beta/alpha" evidence="11">
    <location>
        <begin position="214"/>
        <end position="318"/>
    </location>
</feature>
<evidence type="ECO:0000256" key="6">
    <source>
        <dbReference type="ARBA" id="ARBA00023235"/>
    </source>
</evidence>
<evidence type="ECO:0000256" key="3">
    <source>
        <dbReference type="ARBA" id="ARBA00022553"/>
    </source>
</evidence>